<feature type="transmembrane region" description="Helical" evidence="2">
    <location>
        <begin position="270"/>
        <end position="303"/>
    </location>
</feature>
<keyword evidence="2" id="KW-0472">Membrane</keyword>
<gene>
    <name evidence="3" type="ORF">DIATSA_LOCUS6202</name>
</gene>
<evidence type="ECO:0000256" key="2">
    <source>
        <dbReference type="SAM" id="Phobius"/>
    </source>
</evidence>
<name>A0A9N9WDD2_9NEOP</name>
<protein>
    <submittedName>
        <fullName evidence="3">Uncharacterized protein</fullName>
    </submittedName>
</protein>
<reference evidence="3" key="1">
    <citation type="submission" date="2021-12" db="EMBL/GenBank/DDBJ databases">
        <authorList>
            <person name="King R."/>
        </authorList>
    </citation>
    <scope>NUCLEOTIDE SEQUENCE</scope>
</reference>
<accession>A0A9N9WDD2</accession>
<dbReference type="EMBL" id="OU893350">
    <property type="protein sequence ID" value="CAG9788400.1"/>
    <property type="molecule type" value="Genomic_DNA"/>
</dbReference>
<evidence type="ECO:0000313" key="3">
    <source>
        <dbReference type="EMBL" id="CAG9788400.1"/>
    </source>
</evidence>
<dbReference type="Proteomes" id="UP001153714">
    <property type="component" value="Chromosome 19"/>
</dbReference>
<reference evidence="3" key="2">
    <citation type="submission" date="2022-10" db="EMBL/GenBank/DDBJ databases">
        <authorList>
            <consortium name="ENA_rothamsted_submissions"/>
            <consortium name="culmorum"/>
            <person name="King R."/>
        </authorList>
    </citation>
    <scope>NUCLEOTIDE SEQUENCE</scope>
</reference>
<keyword evidence="2" id="KW-1133">Transmembrane helix</keyword>
<keyword evidence="4" id="KW-1185">Reference proteome</keyword>
<dbReference type="AlphaFoldDB" id="A0A9N9WDD2"/>
<keyword evidence="2" id="KW-0812">Transmembrane</keyword>
<feature type="transmembrane region" description="Helical" evidence="2">
    <location>
        <begin position="97"/>
        <end position="116"/>
    </location>
</feature>
<evidence type="ECO:0000256" key="1">
    <source>
        <dbReference type="SAM" id="MobiDB-lite"/>
    </source>
</evidence>
<proteinExistence type="predicted"/>
<organism evidence="3 4">
    <name type="scientific">Diatraea saccharalis</name>
    <name type="common">sugarcane borer</name>
    <dbReference type="NCBI Taxonomy" id="40085"/>
    <lineage>
        <taxon>Eukaryota</taxon>
        <taxon>Metazoa</taxon>
        <taxon>Ecdysozoa</taxon>
        <taxon>Arthropoda</taxon>
        <taxon>Hexapoda</taxon>
        <taxon>Insecta</taxon>
        <taxon>Pterygota</taxon>
        <taxon>Neoptera</taxon>
        <taxon>Endopterygota</taxon>
        <taxon>Lepidoptera</taxon>
        <taxon>Glossata</taxon>
        <taxon>Ditrysia</taxon>
        <taxon>Pyraloidea</taxon>
        <taxon>Crambidae</taxon>
        <taxon>Crambinae</taxon>
        <taxon>Diatraea</taxon>
    </lineage>
</organism>
<feature type="transmembrane region" description="Helical" evidence="2">
    <location>
        <begin position="122"/>
        <end position="144"/>
    </location>
</feature>
<sequence>MFVLGGERIHDSRLNSRNATTAPLSASKFCMLDAFLLNPAVSLLSEGRFSPIAKAVQNLVSSEGSTLHQLTNITKIFFNVLLLVAVNKKITVLLRVFIYYSIASITVTIIVLAPIIEASEDGGLAIGIITAITTLFDCYMMLLVRSIIVEIIGETPTKIVFTSHAKDENGQIKEPSVEITSPSPKQIEENMIEGDETLETVNESPNELISLVGIANDSYSPTILKVQETLIEDFVSKPIPILAYATELAFNVILLCAVYRKDLVLLRLFTYYCITAIIASAMLYSIVLAAVDVLTVILIVTSITLAGGPQEQARNGPTPSPKTAVFQIYLLLLVRSIMVEIQEMKDQNESTKLDFNTNNKDGDDRMKTDNSTVEIPLTPVPVPEEQTMTERDTRLETVEEHPHEVTV</sequence>
<feature type="compositionally biased region" description="Basic and acidic residues" evidence="1">
    <location>
        <begin position="388"/>
        <end position="407"/>
    </location>
</feature>
<feature type="region of interest" description="Disordered" evidence="1">
    <location>
        <begin position="350"/>
        <end position="407"/>
    </location>
</feature>
<dbReference type="OrthoDB" id="6895186at2759"/>
<evidence type="ECO:0000313" key="4">
    <source>
        <dbReference type="Proteomes" id="UP001153714"/>
    </source>
</evidence>